<dbReference type="Proteomes" id="UP000313359">
    <property type="component" value="Unassembled WGS sequence"/>
</dbReference>
<evidence type="ECO:0000313" key="3">
    <source>
        <dbReference type="Proteomes" id="UP000313359"/>
    </source>
</evidence>
<dbReference type="OrthoDB" id="5592585at2759"/>
<gene>
    <name evidence="2" type="ORF">L227DRAFT_631681</name>
</gene>
<keyword evidence="3" id="KW-1185">Reference proteome</keyword>
<dbReference type="EMBL" id="ML122279">
    <property type="protein sequence ID" value="RPD57804.1"/>
    <property type="molecule type" value="Genomic_DNA"/>
</dbReference>
<accession>A0A5C2S4J3</accession>
<dbReference type="InterPro" id="IPR008266">
    <property type="entry name" value="Tyr_kinase_AS"/>
</dbReference>
<evidence type="ECO:0000259" key="1">
    <source>
        <dbReference type="Pfam" id="PF17667"/>
    </source>
</evidence>
<protein>
    <recommendedName>
        <fullName evidence="1">Fungal-type protein kinase domain-containing protein</fullName>
    </recommendedName>
</protein>
<organism evidence="2 3">
    <name type="scientific">Lentinus tigrinus ALCF2SS1-6</name>
    <dbReference type="NCBI Taxonomy" id="1328759"/>
    <lineage>
        <taxon>Eukaryota</taxon>
        <taxon>Fungi</taxon>
        <taxon>Dikarya</taxon>
        <taxon>Basidiomycota</taxon>
        <taxon>Agaricomycotina</taxon>
        <taxon>Agaricomycetes</taxon>
        <taxon>Polyporales</taxon>
        <taxon>Polyporaceae</taxon>
        <taxon>Lentinus</taxon>
    </lineage>
</organism>
<dbReference type="PANTHER" id="PTHR38248:SF2">
    <property type="entry name" value="FUNK1 11"/>
    <property type="match status" value="1"/>
</dbReference>
<name>A0A5C2S4J3_9APHY</name>
<dbReference type="SUPFAM" id="SSF56112">
    <property type="entry name" value="Protein kinase-like (PK-like)"/>
    <property type="match status" value="1"/>
</dbReference>
<reference evidence="2" key="1">
    <citation type="journal article" date="2018" name="Genome Biol. Evol.">
        <title>Genomics and development of Lentinus tigrinus, a white-rot wood-decaying mushroom with dimorphic fruiting bodies.</title>
        <authorList>
            <person name="Wu B."/>
            <person name="Xu Z."/>
            <person name="Knudson A."/>
            <person name="Carlson A."/>
            <person name="Chen N."/>
            <person name="Kovaka S."/>
            <person name="LaButti K."/>
            <person name="Lipzen A."/>
            <person name="Pennachio C."/>
            <person name="Riley R."/>
            <person name="Schakwitz W."/>
            <person name="Umezawa K."/>
            <person name="Ohm R.A."/>
            <person name="Grigoriev I.V."/>
            <person name="Nagy L.G."/>
            <person name="Gibbons J."/>
            <person name="Hibbett D."/>
        </authorList>
    </citation>
    <scope>NUCLEOTIDE SEQUENCE [LARGE SCALE GENOMIC DNA]</scope>
    <source>
        <strain evidence="2">ALCF2SS1-6</strain>
    </source>
</reference>
<dbReference type="PANTHER" id="PTHR38248">
    <property type="entry name" value="FUNK1 6"/>
    <property type="match status" value="1"/>
</dbReference>
<dbReference type="InterPro" id="IPR011009">
    <property type="entry name" value="Kinase-like_dom_sf"/>
</dbReference>
<dbReference type="GO" id="GO:0004672">
    <property type="term" value="F:protein kinase activity"/>
    <property type="evidence" value="ECO:0007669"/>
    <property type="project" value="InterPro"/>
</dbReference>
<feature type="domain" description="Fungal-type protein kinase" evidence="1">
    <location>
        <begin position="323"/>
        <end position="444"/>
    </location>
</feature>
<dbReference type="PROSITE" id="PS00109">
    <property type="entry name" value="PROTEIN_KINASE_TYR"/>
    <property type="match status" value="1"/>
</dbReference>
<sequence length="597" mass="67822">MCDEERQIDALNEADVCGGYRFLTTLDSLSGEDATHHGLYPLSVVPEIGNNHSDWLFTELSLVYRAANKHGDYDPFHDTHVCSPAMNKYRKRVLEEMLSHVKRVLCVQQRYVFFFLLILGDDARFVRFDTAGITTTKRFNYKARPAILLSLLSRFCRASPQERGHDPTARLVPPESEIGKMMRGRLESPIPDEDIALRYFRESLDVKWPWWCLEVHDEVSGEIKSFAVGRPHYCSVDAFAHATRGYVALDLTTGQLTFLKDSWRPTYGSCAIKEGSVLKKLNAHNVPFVPTVLCHGDLPGQVSTSQDVAATSEVSYLGGHTGYIHYRLSMKEVGKPVEDFENGAQLISVIRDCVKAHKHAYEAGVLHRDISPKNFLLHRGEDGHWVGLLIDWDVSTAAVKDPNHLAFPERGTWEFMSVRAQFTPPSPVGIPDELESFLYSLVYVAIQYITSSVSPENIPYFIRAAFHDYQICPTTGMHRPCLMKWYTMDSGKFSVYAWTRFRDDMGRLLFLSGSESGWTLHPIDCIITSLMSWLTAYHNDPPKPETGSENVEKYEKLVSKVKSHDALLEVMEEALEVFEWPADDKEDLSAHWKHGSY</sequence>
<dbReference type="InterPro" id="IPR040976">
    <property type="entry name" value="Pkinase_fungal"/>
</dbReference>
<proteinExistence type="predicted"/>
<dbReference type="AlphaFoldDB" id="A0A5C2S4J3"/>
<dbReference type="Pfam" id="PF17667">
    <property type="entry name" value="Pkinase_fungal"/>
    <property type="match status" value="2"/>
</dbReference>
<evidence type="ECO:0000313" key="2">
    <source>
        <dbReference type="EMBL" id="RPD57804.1"/>
    </source>
</evidence>
<dbReference type="Gene3D" id="1.10.510.10">
    <property type="entry name" value="Transferase(Phosphotransferase) domain 1"/>
    <property type="match status" value="1"/>
</dbReference>
<feature type="domain" description="Fungal-type protein kinase" evidence="1">
    <location>
        <begin position="87"/>
        <end position="298"/>
    </location>
</feature>